<feature type="domain" description="CAP-Gly" evidence="5">
    <location>
        <begin position="24"/>
        <end position="68"/>
    </location>
</feature>
<dbReference type="InterPro" id="IPR050333">
    <property type="entry name" value="SLRP"/>
</dbReference>
<dbReference type="PROSITE" id="PS51450">
    <property type="entry name" value="LRR"/>
    <property type="match status" value="1"/>
</dbReference>
<dbReference type="InterPro" id="IPR032675">
    <property type="entry name" value="LRR_dom_sf"/>
</dbReference>
<keyword evidence="7" id="KW-1185">Reference proteome</keyword>
<dbReference type="Gene3D" id="3.10.20.90">
    <property type="entry name" value="Phosphatidylinositol 3-kinase Catalytic Subunit, Chain A, domain 1"/>
    <property type="match status" value="1"/>
</dbReference>
<evidence type="ECO:0000313" key="7">
    <source>
        <dbReference type="Proteomes" id="UP000242525"/>
    </source>
</evidence>
<dbReference type="PROSITE" id="PS50053">
    <property type="entry name" value="UBIQUITIN_2"/>
    <property type="match status" value="1"/>
</dbReference>
<dbReference type="STRING" id="1173061.A0A0J9XI66"/>
<dbReference type="InterPro" id="IPR003591">
    <property type="entry name" value="Leu-rich_rpt_typical-subtyp"/>
</dbReference>
<dbReference type="SUPFAM" id="SSF74924">
    <property type="entry name" value="Cap-Gly domain"/>
    <property type="match status" value="1"/>
</dbReference>
<dbReference type="EMBL" id="CCBN010000016">
    <property type="protein sequence ID" value="CDO56646.1"/>
    <property type="molecule type" value="Genomic_DNA"/>
</dbReference>
<dbReference type="PANTHER" id="PTHR45712">
    <property type="entry name" value="AGAP008170-PA"/>
    <property type="match status" value="1"/>
</dbReference>
<dbReference type="Gene3D" id="3.80.10.10">
    <property type="entry name" value="Ribonuclease Inhibitor"/>
    <property type="match status" value="1"/>
</dbReference>
<proteinExistence type="predicted"/>
<evidence type="ECO:0000256" key="1">
    <source>
        <dbReference type="ARBA" id="ARBA00022614"/>
    </source>
</evidence>
<protein>
    <submittedName>
        <fullName evidence="6">Similar to Saccharomyces cerevisiae YER007W PAC2 Microtubule effector required for tubulin heterodimer formation</fullName>
    </submittedName>
</protein>
<dbReference type="InterPro" id="IPR000626">
    <property type="entry name" value="Ubiquitin-like_dom"/>
</dbReference>
<dbReference type="PROSITE" id="PS00845">
    <property type="entry name" value="CAP_GLY_1"/>
    <property type="match status" value="1"/>
</dbReference>
<evidence type="ECO:0000256" key="3">
    <source>
        <dbReference type="ARBA" id="ARBA00023186"/>
    </source>
</evidence>
<name>A0A0J9XI66_GEOCN</name>
<dbReference type="InterPro" id="IPR001611">
    <property type="entry name" value="Leu-rich_rpt"/>
</dbReference>
<dbReference type="Pfam" id="PF01302">
    <property type="entry name" value="CAP_GLY"/>
    <property type="match status" value="1"/>
</dbReference>
<evidence type="ECO:0000259" key="5">
    <source>
        <dbReference type="PROSITE" id="PS50245"/>
    </source>
</evidence>
<keyword evidence="2" id="KW-0677">Repeat</keyword>
<keyword evidence="3" id="KW-0143">Chaperone</keyword>
<evidence type="ECO:0000313" key="6">
    <source>
        <dbReference type="EMBL" id="CDO56646.1"/>
    </source>
</evidence>
<dbReference type="InterPro" id="IPR029071">
    <property type="entry name" value="Ubiquitin-like_domsf"/>
</dbReference>
<comment type="caution">
    <text evidence="6">The sequence shown here is derived from an EMBL/GenBank/DDBJ whole genome shotgun (WGS) entry which is preliminary data.</text>
</comment>
<sequence>MDLIVTVGTRLSYDSELCTVRYVGRIPPWSVIAYGVEWDDPKRGKHDGTLAGIRYFNCTNPTAGSFVKSTKKHDPVRTFEEAMLEKYLKDTDDTSLFIRVSSSKVMETYGADKIRKRQAQLDKLGTAFLIKMGIADLPTNTLNLAALRHLNLGYNLFTSIKTVVQICETLPALDTLVLNGNRFSDYKLGDEGEVPGVKELSLSYTLVDHGVLGVWAAAFPNTEVLTLAYNSFVNGYEFDLTSFAHLQTLDLSYNALVSIPRALPSSVTHLTLSHNQLEQLPTTAFTSVEAVVLSYNRIASWDVVDKLHLVFPNATELRLNANQLLIANPKSAEELQQLQFIYTLARWGGKSSITKLDGMTVSKQEQTDADLYFISKVTANEIEYDRTSTRWAALTETYGAALTTPAEAQNTSLASKLVELQVQYEGETRPVKVLKTATVKKLKAMIARAFKIRGVLPQNLQLQYTQPDTGQSYAIDDEFMAVSYYNLDSGSIIHVTK</sequence>
<dbReference type="PANTHER" id="PTHR45712:SF22">
    <property type="entry name" value="INSULIN-LIKE GROWTH FACTOR-BINDING PROTEIN COMPLEX ACID LABILE SUBUNIT"/>
    <property type="match status" value="1"/>
</dbReference>
<dbReference type="SMART" id="SM01052">
    <property type="entry name" value="CAP_GLY"/>
    <property type="match status" value="1"/>
</dbReference>
<dbReference type="AlphaFoldDB" id="A0A0J9XI66"/>
<dbReference type="PROSITE" id="PS50245">
    <property type="entry name" value="CAP_GLY_2"/>
    <property type="match status" value="1"/>
</dbReference>
<gene>
    <name evidence="6" type="ORF">BN980_GECA16s00769g</name>
</gene>
<organism evidence="6 7">
    <name type="scientific">Geotrichum candidum</name>
    <name type="common">Oospora lactis</name>
    <name type="synonym">Dipodascus geotrichum</name>
    <dbReference type="NCBI Taxonomy" id="1173061"/>
    <lineage>
        <taxon>Eukaryota</taxon>
        <taxon>Fungi</taxon>
        <taxon>Dikarya</taxon>
        <taxon>Ascomycota</taxon>
        <taxon>Saccharomycotina</taxon>
        <taxon>Dipodascomycetes</taxon>
        <taxon>Dipodascales</taxon>
        <taxon>Dipodascaceae</taxon>
        <taxon>Geotrichum</taxon>
    </lineage>
</organism>
<evidence type="ECO:0000259" key="4">
    <source>
        <dbReference type="PROSITE" id="PS50053"/>
    </source>
</evidence>
<dbReference type="SUPFAM" id="SSF54236">
    <property type="entry name" value="Ubiquitin-like"/>
    <property type="match status" value="1"/>
</dbReference>
<reference evidence="6" key="1">
    <citation type="submission" date="2014-03" db="EMBL/GenBank/DDBJ databases">
        <authorList>
            <person name="Casaregola S."/>
        </authorList>
    </citation>
    <scope>NUCLEOTIDE SEQUENCE [LARGE SCALE GENOMIC DNA]</scope>
    <source>
        <strain evidence="6">CLIB 918</strain>
    </source>
</reference>
<dbReference type="InterPro" id="IPR000938">
    <property type="entry name" value="CAP-Gly_domain"/>
</dbReference>
<accession>A0A0J9XI66</accession>
<dbReference type="OrthoDB" id="5273213at2759"/>
<dbReference type="SUPFAM" id="SSF52058">
    <property type="entry name" value="L domain-like"/>
    <property type="match status" value="1"/>
</dbReference>
<dbReference type="Gene3D" id="2.30.30.190">
    <property type="entry name" value="CAP Gly-rich-like domain"/>
    <property type="match status" value="1"/>
</dbReference>
<dbReference type="InterPro" id="IPR036859">
    <property type="entry name" value="CAP-Gly_dom_sf"/>
</dbReference>
<dbReference type="Proteomes" id="UP000242525">
    <property type="component" value="Unassembled WGS sequence"/>
</dbReference>
<dbReference type="SMART" id="SM00369">
    <property type="entry name" value="LRR_TYP"/>
    <property type="match status" value="4"/>
</dbReference>
<keyword evidence="1" id="KW-0433">Leucine-rich repeat</keyword>
<feature type="domain" description="Ubiquitin-like" evidence="4">
    <location>
        <begin position="418"/>
        <end position="497"/>
    </location>
</feature>
<dbReference type="Pfam" id="PF00560">
    <property type="entry name" value="LRR_1"/>
    <property type="match status" value="1"/>
</dbReference>
<evidence type="ECO:0000256" key="2">
    <source>
        <dbReference type="ARBA" id="ARBA00022737"/>
    </source>
</evidence>